<evidence type="ECO:0000256" key="1">
    <source>
        <dbReference type="SAM" id="MobiDB-lite"/>
    </source>
</evidence>
<keyword evidence="3" id="KW-1185">Reference proteome</keyword>
<evidence type="ECO:0000313" key="3">
    <source>
        <dbReference type="Proteomes" id="UP000289152"/>
    </source>
</evidence>
<accession>A0A4Q1BS21</accession>
<reference evidence="2 3" key="1">
    <citation type="submission" date="2016-06" db="EMBL/GenBank/DDBJ databases">
        <title>Evolution of pathogenesis and genome organization in the Tremellales.</title>
        <authorList>
            <person name="Cuomo C."/>
            <person name="Litvintseva A."/>
            <person name="Heitman J."/>
            <person name="Chen Y."/>
            <person name="Sun S."/>
            <person name="Springer D."/>
            <person name="Dromer F."/>
            <person name="Young S."/>
            <person name="Zeng Q."/>
            <person name="Chapman S."/>
            <person name="Gujja S."/>
            <person name="Saif S."/>
            <person name="Birren B."/>
        </authorList>
    </citation>
    <scope>NUCLEOTIDE SEQUENCE [LARGE SCALE GENOMIC DNA]</scope>
    <source>
        <strain evidence="2 3">ATCC 28783</strain>
    </source>
</reference>
<dbReference type="Proteomes" id="UP000289152">
    <property type="component" value="Unassembled WGS sequence"/>
</dbReference>
<feature type="region of interest" description="Disordered" evidence="1">
    <location>
        <begin position="35"/>
        <end position="80"/>
    </location>
</feature>
<protein>
    <submittedName>
        <fullName evidence="2">Uncharacterized protein</fullName>
    </submittedName>
</protein>
<feature type="compositionally biased region" description="Basic and acidic residues" evidence="1">
    <location>
        <begin position="474"/>
        <end position="488"/>
    </location>
</feature>
<gene>
    <name evidence="2" type="ORF">M231_01974</name>
</gene>
<sequence length="496" mass="54146">MSSLQVTVASPDEIIMSPPSSKKEEYFDKLTGVLSPIHHSSSSSETSSAPEPLAATSEPSKSVEGKVAPASPPPGCKSTDTAETAFKKITIPSFTVSYEIEQLAARHKPSSFSPRTVQRLTERNVVTTTPASFPMTGKAPKPQPLKPTQLSTDESPFHQSQALAGLSASQVANGMITLQITPTQYTEIVQAVLGRKATTSATSGRRISEGHLGKEHSHLPTPPLTINTVSTPLPNIPDSNMTPLENVHQVGGDNRLGQNDQVHHTNPQVQVPSHSALSKSDNCLPHAKQPMSLHTFQQLYPAPLPSQAEFHLPRTHSLPGHSSLNRQPALNQHLTHNQPSLSQHPSLNQQVHIPNEHINHPQNRPFCSNRGGSVPSHTGVSSTNPTPNPALPNQPPPSNPAVVKPYPPPETIYKELVDGLSTGRFTLDWTLSYLADLRYAHTKLLQAYENTKRENEDLGRRWKAAQLTMQSIFDGRHTTPDEGQNQRRGEKRVRMN</sequence>
<dbReference type="InParanoid" id="A0A4Q1BS21"/>
<feature type="compositionally biased region" description="Basic and acidic residues" evidence="1">
    <location>
        <begin position="206"/>
        <end position="218"/>
    </location>
</feature>
<feature type="region of interest" description="Disordered" evidence="1">
    <location>
        <begin position="130"/>
        <end position="153"/>
    </location>
</feature>
<feature type="region of interest" description="Disordered" evidence="1">
    <location>
        <begin position="254"/>
        <end position="286"/>
    </location>
</feature>
<proteinExistence type="predicted"/>
<evidence type="ECO:0000313" key="2">
    <source>
        <dbReference type="EMBL" id="RXK40722.1"/>
    </source>
</evidence>
<feature type="region of interest" description="Disordered" evidence="1">
    <location>
        <begin position="1"/>
        <end position="22"/>
    </location>
</feature>
<organism evidence="2 3">
    <name type="scientific">Tremella mesenterica</name>
    <name type="common">Jelly fungus</name>
    <dbReference type="NCBI Taxonomy" id="5217"/>
    <lineage>
        <taxon>Eukaryota</taxon>
        <taxon>Fungi</taxon>
        <taxon>Dikarya</taxon>
        <taxon>Basidiomycota</taxon>
        <taxon>Agaricomycotina</taxon>
        <taxon>Tremellomycetes</taxon>
        <taxon>Tremellales</taxon>
        <taxon>Tremellaceae</taxon>
        <taxon>Tremella</taxon>
    </lineage>
</organism>
<feature type="compositionally biased region" description="Pro residues" evidence="1">
    <location>
        <begin position="386"/>
        <end position="406"/>
    </location>
</feature>
<feature type="compositionally biased region" description="Polar residues" evidence="1">
    <location>
        <begin position="256"/>
        <end position="281"/>
    </location>
</feature>
<dbReference type="VEuPathDB" id="FungiDB:TREMEDRAFT_59562"/>
<name>A0A4Q1BS21_TREME</name>
<dbReference type="AlphaFoldDB" id="A0A4Q1BS21"/>
<feature type="region of interest" description="Disordered" evidence="1">
    <location>
        <begin position="199"/>
        <end position="223"/>
    </location>
</feature>
<feature type="region of interest" description="Disordered" evidence="1">
    <location>
        <begin position="474"/>
        <end position="496"/>
    </location>
</feature>
<comment type="caution">
    <text evidence="2">The sequence shown here is derived from an EMBL/GenBank/DDBJ whole genome shotgun (WGS) entry which is preliminary data.</text>
</comment>
<dbReference type="EMBL" id="SDIL01000015">
    <property type="protein sequence ID" value="RXK40722.1"/>
    <property type="molecule type" value="Genomic_DNA"/>
</dbReference>
<feature type="region of interest" description="Disordered" evidence="1">
    <location>
        <begin position="356"/>
        <end position="406"/>
    </location>
</feature>